<keyword evidence="4" id="KW-0804">Transcription</keyword>
<dbReference type="InterPro" id="IPR036388">
    <property type="entry name" value="WH-like_DNA-bd_sf"/>
</dbReference>
<organism evidence="6 7">
    <name type="scientific">Virgibacillus tibetensis</name>
    <dbReference type="NCBI Taxonomy" id="3042313"/>
    <lineage>
        <taxon>Bacteria</taxon>
        <taxon>Bacillati</taxon>
        <taxon>Bacillota</taxon>
        <taxon>Bacilli</taxon>
        <taxon>Bacillales</taxon>
        <taxon>Bacillaceae</taxon>
        <taxon>Virgibacillus</taxon>
    </lineage>
</organism>
<reference evidence="6 7" key="1">
    <citation type="journal article" date="2024" name="Int. J. Syst. Evol. Microbiol.">
        <title>Virgibacillus tibetensis sp. nov., isolated from salt lake on the Tibetan Plateau of China.</title>
        <authorList>
            <person name="Phurbu D."/>
            <person name="Liu Z.-X."/>
            <person name="Wang R."/>
            <person name="Zheng Y.-Y."/>
            <person name="Liu H.-C."/>
            <person name="Zhou Y.-G."/>
            <person name="Yu Y.-J."/>
            <person name="Li A.-H."/>
        </authorList>
    </citation>
    <scope>NUCLEOTIDE SEQUENCE [LARGE SCALE GENOMIC DNA]</scope>
    <source>
        <strain evidence="6 7">C22-A2</strain>
    </source>
</reference>
<dbReference type="InterPro" id="IPR000847">
    <property type="entry name" value="LysR_HTH_N"/>
</dbReference>
<keyword evidence="2" id="KW-0805">Transcription regulation</keyword>
<evidence type="ECO:0000256" key="2">
    <source>
        <dbReference type="ARBA" id="ARBA00023015"/>
    </source>
</evidence>
<dbReference type="SUPFAM" id="SSF53850">
    <property type="entry name" value="Periplasmic binding protein-like II"/>
    <property type="match status" value="1"/>
</dbReference>
<evidence type="ECO:0000313" key="7">
    <source>
        <dbReference type="Proteomes" id="UP001335737"/>
    </source>
</evidence>
<feature type="domain" description="HTH lysR-type" evidence="5">
    <location>
        <begin position="1"/>
        <end position="57"/>
    </location>
</feature>
<dbReference type="Proteomes" id="UP001335737">
    <property type="component" value="Unassembled WGS sequence"/>
</dbReference>
<dbReference type="PROSITE" id="PS50931">
    <property type="entry name" value="HTH_LYSR"/>
    <property type="match status" value="1"/>
</dbReference>
<dbReference type="InterPro" id="IPR005119">
    <property type="entry name" value="LysR_subst-bd"/>
</dbReference>
<accession>A0ABU6KC55</accession>
<proteinExistence type="inferred from homology"/>
<evidence type="ECO:0000256" key="1">
    <source>
        <dbReference type="ARBA" id="ARBA00009437"/>
    </source>
</evidence>
<dbReference type="EMBL" id="JARZFX010000002">
    <property type="protein sequence ID" value="MEC5422887.1"/>
    <property type="molecule type" value="Genomic_DNA"/>
</dbReference>
<dbReference type="Pfam" id="PF03466">
    <property type="entry name" value="LysR_substrate"/>
    <property type="match status" value="1"/>
</dbReference>
<comment type="similarity">
    <text evidence="1">Belongs to the LysR transcriptional regulatory family.</text>
</comment>
<evidence type="ECO:0000256" key="3">
    <source>
        <dbReference type="ARBA" id="ARBA00023125"/>
    </source>
</evidence>
<protein>
    <submittedName>
        <fullName evidence="6">LysR family transcriptional regulator</fullName>
    </submittedName>
</protein>
<dbReference type="Pfam" id="PF00126">
    <property type="entry name" value="HTH_1"/>
    <property type="match status" value="1"/>
</dbReference>
<evidence type="ECO:0000313" key="6">
    <source>
        <dbReference type="EMBL" id="MEC5422887.1"/>
    </source>
</evidence>
<dbReference type="PANTHER" id="PTHR30126:SF39">
    <property type="entry name" value="HTH-TYPE TRANSCRIPTIONAL REGULATOR CYSL"/>
    <property type="match status" value="1"/>
</dbReference>
<dbReference type="InterPro" id="IPR036390">
    <property type="entry name" value="WH_DNA-bd_sf"/>
</dbReference>
<dbReference type="SUPFAM" id="SSF46785">
    <property type="entry name" value="Winged helix' DNA-binding domain"/>
    <property type="match status" value="1"/>
</dbReference>
<evidence type="ECO:0000259" key="5">
    <source>
        <dbReference type="PROSITE" id="PS50931"/>
    </source>
</evidence>
<dbReference type="PRINTS" id="PR00039">
    <property type="entry name" value="HTHLYSR"/>
</dbReference>
<evidence type="ECO:0000256" key="4">
    <source>
        <dbReference type="ARBA" id="ARBA00023163"/>
    </source>
</evidence>
<dbReference type="CDD" id="cd08420">
    <property type="entry name" value="PBP2_CysL_like"/>
    <property type="match status" value="1"/>
</dbReference>
<dbReference type="Gene3D" id="1.10.10.10">
    <property type="entry name" value="Winged helix-like DNA-binding domain superfamily/Winged helix DNA-binding domain"/>
    <property type="match status" value="1"/>
</dbReference>
<sequence>MDQHLVVFVTVADYKNFSRAAEALHMSQPAVSQYIAALEREFEVKLLERNNKSVQVNKAGQIVYQYAKEILRNYERMQILVSDLKNDPSGELKIGASYTIGEYFLPGLLGVLRKRYLKIVPDVTIGNTTEIAQKLLNHQIDIGLVEGDFNHRSILTQHFATDDMYIIAGEGQSLIKQSIVLPKELEKQTWIIREEGSGTRKMVEDFFQKHSIQPLRVLTFGSTQIIKEAVEAGLGISLLSDLTIKKELKLNTISKLLVKDTPVQRKFSIIKNNQEFHTKAMQVFEQVVNTAIARND</sequence>
<keyword evidence="3" id="KW-0238">DNA-binding</keyword>
<dbReference type="RefSeq" id="WP_327606460.1">
    <property type="nucleotide sequence ID" value="NZ_JARZFX010000002.1"/>
</dbReference>
<name>A0ABU6KC55_9BACI</name>
<gene>
    <name evidence="6" type="ORF">QGM71_05155</name>
</gene>
<comment type="caution">
    <text evidence="6">The sequence shown here is derived from an EMBL/GenBank/DDBJ whole genome shotgun (WGS) entry which is preliminary data.</text>
</comment>
<dbReference type="PANTHER" id="PTHR30126">
    <property type="entry name" value="HTH-TYPE TRANSCRIPTIONAL REGULATOR"/>
    <property type="match status" value="1"/>
</dbReference>
<dbReference type="Gene3D" id="3.40.190.290">
    <property type="match status" value="1"/>
</dbReference>
<keyword evidence="7" id="KW-1185">Reference proteome</keyword>